<feature type="transmembrane region" description="Helical" evidence="1">
    <location>
        <begin position="6"/>
        <end position="26"/>
    </location>
</feature>
<proteinExistence type="predicted"/>
<organism evidence="2 3">
    <name type="scientific">Amycolatopsis alkalitolerans</name>
    <dbReference type="NCBI Taxonomy" id="2547244"/>
    <lineage>
        <taxon>Bacteria</taxon>
        <taxon>Bacillati</taxon>
        <taxon>Actinomycetota</taxon>
        <taxon>Actinomycetes</taxon>
        <taxon>Pseudonocardiales</taxon>
        <taxon>Pseudonocardiaceae</taxon>
        <taxon>Amycolatopsis</taxon>
    </lineage>
</organism>
<dbReference type="AlphaFoldDB" id="A0A5C4M952"/>
<dbReference type="EMBL" id="VDFW01000003">
    <property type="protein sequence ID" value="TNC28677.1"/>
    <property type="molecule type" value="Genomic_DNA"/>
</dbReference>
<dbReference type="OrthoDB" id="9911692at2"/>
<keyword evidence="1" id="KW-1133">Transmembrane helix</keyword>
<accession>A0A5C4M952</accession>
<evidence type="ECO:0000256" key="1">
    <source>
        <dbReference type="SAM" id="Phobius"/>
    </source>
</evidence>
<name>A0A5C4M952_9PSEU</name>
<keyword evidence="1" id="KW-0472">Membrane</keyword>
<evidence type="ECO:0000313" key="2">
    <source>
        <dbReference type="EMBL" id="TNC28677.1"/>
    </source>
</evidence>
<dbReference type="Proteomes" id="UP000305546">
    <property type="component" value="Unassembled WGS sequence"/>
</dbReference>
<evidence type="ECO:0000313" key="3">
    <source>
        <dbReference type="Proteomes" id="UP000305546"/>
    </source>
</evidence>
<comment type="caution">
    <text evidence="2">The sequence shown here is derived from an EMBL/GenBank/DDBJ whole genome shotgun (WGS) entry which is preliminary data.</text>
</comment>
<reference evidence="2 3" key="1">
    <citation type="submission" date="2019-06" db="EMBL/GenBank/DDBJ databases">
        <title>Amycolatopsis alkalitolerans sp. nov., isolated from Gastrodia elata Blume.</title>
        <authorList>
            <person name="Narsing Rao M.P."/>
            <person name="Li W.J."/>
        </authorList>
    </citation>
    <scope>NUCLEOTIDE SEQUENCE [LARGE SCALE GENOMIC DNA]</scope>
    <source>
        <strain evidence="2 3">SYSUP0005</strain>
    </source>
</reference>
<sequence length="187" mass="20839">MLTGDAYLVLAIIALLLALFGCSLLVSRRRARDLTVLAKANGWEEFREKPLSATGTWISRGFRGKYRGYACGAYQYTDSARNVSTAPDQPMYTKKTRWIVRIKVTAPLPNCVVKLTGLDELSPDGIVSPEFEEWFRENASRCSSFEAANGHLTVRSGATMNRGKLLRSLDFLVDVAERLPIHKAELP</sequence>
<keyword evidence="3" id="KW-1185">Reference proteome</keyword>
<dbReference type="RefSeq" id="WP_139095452.1">
    <property type="nucleotide sequence ID" value="NZ_VDFW01000003.1"/>
</dbReference>
<keyword evidence="1" id="KW-0812">Transmembrane</keyword>
<gene>
    <name evidence="2" type="ORF">FG385_05350</name>
</gene>
<protein>
    <submittedName>
        <fullName evidence="2">Uncharacterized protein</fullName>
    </submittedName>
</protein>